<dbReference type="Proteomes" id="UP000246464">
    <property type="component" value="Chromosome 14"/>
</dbReference>
<proteinExistence type="predicted"/>
<accession>A0A2U9C801</accession>
<keyword evidence="3" id="KW-1185">Reference proteome</keyword>
<protein>
    <submittedName>
        <fullName evidence="2">Uncharacterized protein</fullName>
    </submittedName>
</protein>
<sequence>MGPGIGLDQEEPRAHCTSVRSDNRSEDFIPTKRHRFLLRGERHQQPLRCLHHEPPNESGHWPCGVQDVAMPVVASRPLRPLTYTAAKQRSL</sequence>
<organism evidence="2 3">
    <name type="scientific">Scophthalmus maximus</name>
    <name type="common">Turbot</name>
    <name type="synonym">Psetta maxima</name>
    <dbReference type="NCBI Taxonomy" id="52904"/>
    <lineage>
        <taxon>Eukaryota</taxon>
        <taxon>Metazoa</taxon>
        <taxon>Chordata</taxon>
        <taxon>Craniata</taxon>
        <taxon>Vertebrata</taxon>
        <taxon>Euteleostomi</taxon>
        <taxon>Actinopterygii</taxon>
        <taxon>Neopterygii</taxon>
        <taxon>Teleostei</taxon>
        <taxon>Neoteleostei</taxon>
        <taxon>Acanthomorphata</taxon>
        <taxon>Carangaria</taxon>
        <taxon>Pleuronectiformes</taxon>
        <taxon>Pleuronectoidei</taxon>
        <taxon>Scophthalmidae</taxon>
        <taxon>Scophthalmus</taxon>
    </lineage>
</organism>
<dbReference type="AlphaFoldDB" id="A0A2U9C801"/>
<gene>
    <name evidence="2" type="ORF">SMAX5B_021682</name>
</gene>
<evidence type="ECO:0000313" key="3">
    <source>
        <dbReference type="Proteomes" id="UP000246464"/>
    </source>
</evidence>
<dbReference type="EMBL" id="CP026256">
    <property type="protein sequence ID" value="AWP12727.1"/>
    <property type="molecule type" value="Genomic_DNA"/>
</dbReference>
<feature type="region of interest" description="Disordered" evidence="1">
    <location>
        <begin position="1"/>
        <end position="24"/>
    </location>
</feature>
<reference evidence="2 3" key="1">
    <citation type="submission" date="2017-12" db="EMBL/GenBank/DDBJ databases">
        <title>Integrating genomic resources of turbot (Scophthalmus maximus) in depth evaluation of genetic and physical mapping variation across individuals.</title>
        <authorList>
            <person name="Martinez P."/>
        </authorList>
    </citation>
    <scope>NUCLEOTIDE SEQUENCE [LARGE SCALE GENOMIC DNA]</scope>
</reference>
<evidence type="ECO:0000256" key="1">
    <source>
        <dbReference type="SAM" id="MobiDB-lite"/>
    </source>
</evidence>
<evidence type="ECO:0000313" key="2">
    <source>
        <dbReference type="EMBL" id="AWP12727.1"/>
    </source>
</evidence>
<name>A0A2U9C801_SCOMX</name>